<keyword evidence="5" id="KW-1185">Reference proteome</keyword>
<dbReference type="SUPFAM" id="SSF54611">
    <property type="entry name" value="SecB-like"/>
    <property type="match status" value="1"/>
</dbReference>
<dbReference type="Proteomes" id="UP000238378">
    <property type="component" value="Unassembled WGS sequence"/>
</dbReference>
<comment type="caution">
    <text evidence="4">The sequence shown here is derived from an EMBL/GenBank/DDBJ whole genome shotgun (WGS) entry which is preliminary data.</text>
</comment>
<protein>
    <recommendedName>
        <fullName evidence="8">Preprotein translocase subunit SecB</fullName>
    </recommendedName>
</protein>
<dbReference type="Pfam" id="PF02556">
    <property type="entry name" value="SecB"/>
    <property type="match status" value="1"/>
</dbReference>
<comment type="similarity">
    <text evidence="1">Belongs to the SecB family.</text>
</comment>
<dbReference type="EMBL" id="RDCJ01000061">
    <property type="protein sequence ID" value="RMW49484.1"/>
    <property type="molecule type" value="Genomic_DNA"/>
</dbReference>
<proteinExistence type="inferred from homology"/>
<evidence type="ECO:0008006" key="8">
    <source>
        <dbReference type="Google" id="ProtNLM"/>
    </source>
</evidence>
<organism evidence="4 7">
    <name type="scientific">Lactiplantibacillus pentosus</name>
    <name type="common">Lactobacillus pentosus</name>
    <dbReference type="NCBI Taxonomy" id="1589"/>
    <lineage>
        <taxon>Bacteria</taxon>
        <taxon>Bacillati</taxon>
        <taxon>Bacillota</taxon>
        <taxon>Bacilli</taxon>
        <taxon>Lactobacillales</taxon>
        <taxon>Lactobacillaceae</taxon>
        <taxon>Lactiplantibacillus</taxon>
    </lineage>
</organism>
<dbReference type="EMBL" id="RDCL01000095">
    <property type="protein sequence ID" value="RMW52043.1"/>
    <property type="molecule type" value="Genomic_DNA"/>
</dbReference>
<name>A0A2S9W0T8_LACPE</name>
<gene>
    <name evidence="2" type="ORF">C6Y08_19475</name>
    <name evidence="4" type="ORF">D6U17_15030</name>
    <name evidence="3" type="ORF">D6U18_06035</name>
</gene>
<reference evidence="2 5" key="1">
    <citation type="submission" date="2018-03" db="EMBL/GenBank/DDBJ databases">
        <title>Draft Genome Sequences of six Lactobacillus pentosus Strains Isolated from Brines of Traditionally Fermented Spanish-Style Green Table Olives.</title>
        <authorList>
            <person name="Calero-Delgado B."/>
            <person name="Martin-Platero A.M."/>
            <person name="Perez-Pulido A.J."/>
            <person name="Benitez-Cabello A."/>
            <person name="Casimiro-Soriguer C.S."/>
            <person name="Martinez-Bueno M."/>
            <person name="Arroyo-Lopez F.N."/>
            <person name="Rodriguez-Gomez F."/>
            <person name="Bautista-Gallego J."/>
            <person name="Garrido-Fernandez A."/>
            <person name="Jimenez-Diaz R."/>
        </authorList>
    </citation>
    <scope>NUCLEOTIDE SEQUENCE [LARGE SCALE GENOMIC DNA]</scope>
    <source>
        <strain evidence="2 5">IG2</strain>
    </source>
</reference>
<sequence>MDKNVQIQSKSALTSDKKKAKVILNIQVRKSTLVIDLELEGYFEVSNELDNSKIATALAVNGVAILFPYARSVISMVSTLDSSEVIVLPTINTLDGE</sequence>
<dbReference type="Gene3D" id="3.10.420.10">
    <property type="entry name" value="SecB-like"/>
    <property type="match status" value="1"/>
</dbReference>
<evidence type="ECO:0000313" key="5">
    <source>
        <dbReference type="Proteomes" id="UP000238378"/>
    </source>
</evidence>
<evidence type="ECO:0000313" key="3">
    <source>
        <dbReference type="EMBL" id="RMW49484.1"/>
    </source>
</evidence>
<dbReference type="EMBL" id="PVOB01000459">
    <property type="protein sequence ID" value="PRO84721.1"/>
    <property type="molecule type" value="Genomic_DNA"/>
</dbReference>
<dbReference type="Proteomes" id="UP000276249">
    <property type="component" value="Unassembled WGS sequence"/>
</dbReference>
<accession>A0A2S9W0T8</accession>
<dbReference type="InterPro" id="IPR035958">
    <property type="entry name" value="SecB-like_sf"/>
</dbReference>
<dbReference type="AlphaFoldDB" id="A0A2S9W0T8"/>
<dbReference type="GO" id="GO:0015031">
    <property type="term" value="P:protein transport"/>
    <property type="evidence" value="ECO:0007669"/>
    <property type="project" value="InterPro"/>
</dbReference>
<evidence type="ECO:0000256" key="1">
    <source>
        <dbReference type="ARBA" id="ARBA00009990"/>
    </source>
</evidence>
<dbReference type="GO" id="GO:0051082">
    <property type="term" value="F:unfolded protein binding"/>
    <property type="evidence" value="ECO:0007669"/>
    <property type="project" value="InterPro"/>
</dbReference>
<dbReference type="Proteomes" id="UP000281061">
    <property type="component" value="Unassembled WGS sequence"/>
</dbReference>
<evidence type="ECO:0000313" key="4">
    <source>
        <dbReference type="EMBL" id="RMW52043.1"/>
    </source>
</evidence>
<reference evidence="6 7" key="2">
    <citation type="submission" date="2018-10" db="EMBL/GenBank/DDBJ databases">
        <title>Genome sequences of five Lactobacillus pentosus strains isolated from brines of traditionally fermented spanish-style green table olives and differences between them.</title>
        <authorList>
            <person name="Jimenez Diaz R."/>
        </authorList>
    </citation>
    <scope>NUCLEOTIDE SEQUENCE [LARGE SCALE GENOMIC DNA]</scope>
    <source>
        <strain evidence="3 6">IG10</strain>
        <strain evidence="4 7">IG8</strain>
    </source>
</reference>
<dbReference type="GO" id="GO:0051262">
    <property type="term" value="P:protein tetramerization"/>
    <property type="evidence" value="ECO:0007669"/>
    <property type="project" value="InterPro"/>
</dbReference>
<evidence type="ECO:0000313" key="2">
    <source>
        <dbReference type="EMBL" id="PRO84721.1"/>
    </source>
</evidence>
<evidence type="ECO:0000313" key="7">
    <source>
        <dbReference type="Proteomes" id="UP000281061"/>
    </source>
</evidence>
<dbReference type="InterPro" id="IPR003708">
    <property type="entry name" value="SecB"/>
</dbReference>
<evidence type="ECO:0000313" key="6">
    <source>
        <dbReference type="Proteomes" id="UP000276249"/>
    </source>
</evidence>